<gene>
    <name evidence="2" type="ORF">BN2614_LOCUS1</name>
</gene>
<dbReference type="EMBL" id="CYRY02011671">
    <property type="protein sequence ID" value="VCW79284.1"/>
    <property type="molecule type" value="Genomic_DNA"/>
</dbReference>
<reference evidence="2 3" key="1">
    <citation type="submission" date="2018-10" db="EMBL/GenBank/DDBJ databases">
        <authorList>
            <person name="Ekblom R."/>
            <person name="Jareborg N."/>
        </authorList>
    </citation>
    <scope>NUCLEOTIDE SEQUENCE [LARGE SCALE GENOMIC DNA]</scope>
    <source>
        <tissue evidence="2">Muscle</tissue>
    </source>
</reference>
<dbReference type="Proteomes" id="UP000269945">
    <property type="component" value="Unassembled WGS sequence"/>
</dbReference>
<evidence type="ECO:0000313" key="2">
    <source>
        <dbReference type="EMBL" id="VCW79284.1"/>
    </source>
</evidence>
<organism evidence="2 3">
    <name type="scientific">Gulo gulo</name>
    <name type="common">Wolverine</name>
    <name type="synonym">Gluton</name>
    <dbReference type="NCBI Taxonomy" id="48420"/>
    <lineage>
        <taxon>Eukaryota</taxon>
        <taxon>Metazoa</taxon>
        <taxon>Chordata</taxon>
        <taxon>Craniata</taxon>
        <taxon>Vertebrata</taxon>
        <taxon>Euteleostomi</taxon>
        <taxon>Mammalia</taxon>
        <taxon>Eutheria</taxon>
        <taxon>Laurasiatheria</taxon>
        <taxon>Carnivora</taxon>
        <taxon>Caniformia</taxon>
        <taxon>Musteloidea</taxon>
        <taxon>Mustelidae</taxon>
        <taxon>Guloninae</taxon>
        <taxon>Gulo</taxon>
    </lineage>
</organism>
<evidence type="ECO:0000256" key="1">
    <source>
        <dbReference type="SAM" id="MobiDB-lite"/>
    </source>
</evidence>
<name>A0A9X9PZG6_GULGU</name>
<evidence type="ECO:0000313" key="3">
    <source>
        <dbReference type="Proteomes" id="UP000269945"/>
    </source>
</evidence>
<comment type="caution">
    <text evidence="2">The sequence shown here is derived from an EMBL/GenBank/DDBJ whole genome shotgun (WGS) entry which is preliminary data.</text>
</comment>
<protein>
    <submittedName>
        <fullName evidence="2">Uncharacterized protein</fullName>
    </submittedName>
</protein>
<proteinExistence type="predicted"/>
<dbReference type="AlphaFoldDB" id="A0A9X9PZG6"/>
<sequence length="33" mass="3317">MNPGGRPTISGGVKEPSGVTAISSFKPTDRSGK</sequence>
<accession>A0A9X9PZG6</accession>
<feature type="region of interest" description="Disordered" evidence="1">
    <location>
        <begin position="1"/>
        <end position="33"/>
    </location>
</feature>
<keyword evidence="3" id="KW-1185">Reference proteome</keyword>